<accession>A0A7J9EYL1</accession>
<protein>
    <submittedName>
        <fullName evidence="1">Uncharacterized protein</fullName>
    </submittedName>
</protein>
<comment type="caution">
    <text evidence="1">The sequence shown here is derived from an EMBL/GenBank/DDBJ whole genome shotgun (WGS) entry which is preliminary data.</text>
</comment>
<feature type="non-terminal residue" evidence="1">
    <location>
        <position position="1"/>
    </location>
</feature>
<organism evidence="1 2">
    <name type="scientific">Gossypium trilobum</name>
    <dbReference type="NCBI Taxonomy" id="34281"/>
    <lineage>
        <taxon>Eukaryota</taxon>
        <taxon>Viridiplantae</taxon>
        <taxon>Streptophyta</taxon>
        <taxon>Embryophyta</taxon>
        <taxon>Tracheophyta</taxon>
        <taxon>Spermatophyta</taxon>
        <taxon>Magnoliopsida</taxon>
        <taxon>eudicotyledons</taxon>
        <taxon>Gunneridae</taxon>
        <taxon>Pentapetalae</taxon>
        <taxon>rosids</taxon>
        <taxon>malvids</taxon>
        <taxon>Malvales</taxon>
        <taxon>Malvaceae</taxon>
        <taxon>Malvoideae</taxon>
        <taxon>Gossypium</taxon>
    </lineage>
</organism>
<sequence length="241" mass="27499">GDREKVLIEKKPAEIDKLEWDRETLIYDRDNLSFEDVKGHLLSKDKLNNDFGSNSKSDRQVLVLVASRKRDKKVAIERSYVTSRQIVTNWKNKKVFERNEEDLAGANLANDMGDDFLLVSTIEGGVVLMGNGSPSKVIDIDTVQIRMHDGTIRTLINIESSDINVSRRALVLMKCKKIGSLYVMEGSKVTNEIGHPLSIKELKLTRLKRRQLGHRREKLKIKSLPTSKHNFDSVHNLHSLR</sequence>
<evidence type="ECO:0000313" key="2">
    <source>
        <dbReference type="Proteomes" id="UP000593568"/>
    </source>
</evidence>
<dbReference type="Proteomes" id="UP000593568">
    <property type="component" value="Unassembled WGS sequence"/>
</dbReference>
<reference evidence="1 2" key="1">
    <citation type="journal article" date="2019" name="Genome Biol. Evol.">
        <title>Insights into the evolution of the New World diploid cottons (Gossypium, subgenus Houzingenia) based on genome sequencing.</title>
        <authorList>
            <person name="Grover C.E."/>
            <person name="Arick M.A. 2nd"/>
            <person name="Thrash A."/>
            <person name="Conover J.L."/>
            <person name="Sanders W.S."/>
            <person name="Peterson D.G."/>
            <person name="Frelichowski J.E."/>
            <person name="Scheffler J.A."/>
            <person name="Scheffler B.E."/>
            <person name="Wendel J.F."/>
        </authorList>
    </citation>
    <scope>NUCLEOTIDE SEQUENCE [LARGE SCALE GENOMIC DNA]</scope>
    <source>
        <strain evidence="1">8</strain>
        <tissue evidence="1">Leaf</tissue>
    </source>
</reference>
<keyword evidence="2" id="KW-1185">Reference proteome</keyword>
<name>A0A7J9EYL1_9ROSI</name>
<evidence type="ECO:0000313" key="1">
    <source>
        <dbReference type="EMBL" id="MBA0778132.1"/>
    </source>
</evidence>
<proteinExistence type="predicted"/>
<dbReference type="AlphaFoldDB" id="A0A7J9EYL1"/>
<dbReference type="EMBL" id="JABEZW010000010">
    <property type="protein sequence ID" value="MBA0778132.1"/>
    <property type="molecule type" value="Genomic_DNA"/>
</dbReference>
<gene>
    <name evidence="1" type="ORF">Gotri_006042</name>
</gene>